<keyword evidence="3" id="KW-1185">Reference proteome</keyword>
<protein>
    <recommendedName>
        <fullName evidence="4">Josephin-like protein</fullName>
    </recommendedName>
</protein>
<accession>A0AAP0WZG3</accession>
<gene>
    <name evidence="2" type="ORF">L1049_014294</name>
</gene>
<dbReference type="AlphaFoldDB" id="A0AAP0WZG3"/>
<organism evidence="2 3">
    <name type="scientific">Liquidambar formosana</name>
    <name type="common">Formosan gum</name>
    <dbReference type="NCBI Taxonomy" id="63359"/>
    <lineage>
        <taxon>Eukaryota</taxon>
        <taxon>Viridiplantae</taxon>
        <taxon>Streptophyta</taxon>
        <taxon>Embryophyta</taxon>
        <taxon>Tracheophyta</taxon>
        <taxon>Spermatophyta</taxon>
        <taxon>Magnoliopsida</taxon>
        <taxon>eudicotyledons</taxon>
        <taxon>Gunneridae</taxon>
        <taxon>Pentapetalae</taxon>
        <taxon>Saxifragales</taxon>
        <taxon>Altingiaceae</taxon>
        <taxon>Liquidambar</taxon>
    </lineage>
</organism>
<feature type="region of interest" description="Disordered" evidence="1">
    <location>
        <begin position="1"/>
        <end position="21"/>
    </location>
</feature>
<feature type="region of interest" description="Disordered" evidence="1">
    <location>
        <begin position="61"/>
        <end position="81"/>
    </location>
</feature>
<proteinExistence type="predicted"/>
<evidence type="ECO:0000313" key="2">
    <source>
        <dbReference type="EMBL" id="KAK9280600.1"/>
    </source>
</evidence>
<name>A0AAP0WZG3_LIQFO</name>
<dbReference type="PANTHER" id="PTHR34355">
    <property type="entry name" value="JOSEPHIN-LIKE PROTEIN"/>
    <property type="match status" value="1"/>
</dbReference>
<comment type="caution">
    <text evidence="2">The sequence shown here is derived from an EMBL/GenBank/DDBJ whole genome shotgun (WGS) entry which is preliminary data.</text>
</comment>
<feature type="compositionally biased region" description="Polar residues" evidence="1">
    <location>
        <begin position="7"/>
        <end position="17"/>
    </location>
</feature>
<evidence type="ECO:0000256" key="1">
    <source>
        <dbReference type="SAM" id="MobiDB-lite"/>
    </source>
</evidence>
<dbReference type="Proteomes" id="UP001415857">
    <property type="component" value="Unassembled WGS sequence"/>
</dbReference>
<evidence type="ECO:0008006" key="4">
    <source>
        <dbReference type="Google" id="ProtNLM"/>
    </source>
</evidence>
<dbReference type="EMBL" id="JBBPBK010000008">
    <property type="protein sequence ID" value="KAK9280600.1"/>
    <property type="molecule type" value="Genomic_DNA"/>
</dbReference>
<evidence type="ECO:0000313" key="3">
    <source>
        <dbReference type="Proteomes" id="UP001415857"/>
    </source>
</evidence>
<reference evidence="2 3" key="1">
    <citation type="journal article" date="2024" name="Plant J.">
        <title>Genome sequences and population genomics reveal climatic adaptation and genomic divergence between two closely related sweetgum species.</title>
        <authorList>
            <person name="Xu W.Q."/>
            <person name="Ren C.Q."/>
            <person name="Zhang X.Y."/>
            <person name="Comes H.P."/>
            <person name="Liu X.H."/>
            <person name="Li Y.G."/>
            <person name="Kettle C.J."/>
            <person name="Jalonen R."/>
            <person name="Gaisberger H."/>
            <person name="Ma Y.Z."/>
            <person name="Qiu Y.X."/>
        </authorList>
    </citation>
    <scope>NUCLEOTIDE SEQUENCE [LARGE SCALE GENOMIC DNA]</scope>
    <source>
        <strain evidence="2">Hangzhou</strain>
    </source>
</reference>
<dbReference type="PANTHER" id="PTHR34355:SF1">
    <property type="entry name" value="JOSEPHIN-LIKE PROTEIN"/>
    <property type="match status" value="1"/>
</dbReference>
<sequence length="108" mass="11936">MEKMTVHNRQSSSNRVTGKSPRFAGSCRFRLPKTSGFSRERFFKHLGNKVAAALCCVPMRRRPSTKVSSSGRSATPVDSHRSKAIEDCIEFINSSSLQRSNSVAASSR</sequence>